<dbReference type="OrthoDB" id="3358108at2"/>
<evidence type="ECO:0000313" key="2">
    <source>
        <dbReference type="EMBL" id="QDZ14020.1"/>
    </source>
</evidence>
<dbReference type="InterPro" id="IPR047729">
    <property type="entry name" value="Sce7726-like"/>
</dbReference>
<evidence type="ECO:0000256" key="1">
    <source>
        <dbReference type="SAM" id="MobiDB-lite"/>
    </source>
</evidence>
<name>A0A5B8M353_9MICO</name>
<organism evidence="2 3">
    <name type="scientific">Humibacter ginsenosidimutans</name>
    <dbReference type="NCBI Taxonomy" id="2599293"/>
    <lineage>
        <taxon>Bacteria</taxon>
        <taxon>Bacillati</taxon>
        <taxon>Actinomycetota</taxon>
        <taxon>Actinomycetes</taxon>
        <taxon>Micrococcales</taxon>
        <taxon>Microbacteriaceae</taxon>
        <taxon>Humibacter</taxon>
    </lineage>
</organism>
<gene>
    <name evidence="2" type="ORF">FPZ11_03805</name>
</gene>
<dbReference type="EMBL" id="CP042305">
    <property type="protein sequence ID" value="QDZ14020.1"/>
    <property type="molecule type" value="Genomic_DNA"/>
</dbReference>
<dbReference type="NCBIfam" id="NF033832">
    <property type="entry name" value="sce7726_fam"/>
    <property type="match status" value="1"/>
</dbReference>
<evidence type="ECO:0000313" key="3">
    <source>
        <dbReference type="Proteomes" id="UP000320216"/>
    </source>
</evidence>
<dbReference type="AlphaFoldDB" id="A0A5B8M353"/>
<feature type="region of interest" description="Disordered" evidence="1">
    <location>
        <begin position="191"/>
        <end position="214"/>
    </location>
</feature>
<dbReference type="Proteomes" id="UP000320216">
    <property type="component" value="Chromosome"/>
</dbReference>
<dbReference type="RefSeq" id="WP_146318509.1">
    <property type="nucleotide sequence ID" value="NZ_CP042305.1"/>
</dbReference>
<reference evidence="2 3" key="1">
    <citation type="submission" date="2019-07" db="EMBL/GenBank/DDBJ databases">
        <title>Full genome sequence of Humibacter sp. WJ7-1.</title>
        <authorList>
            <person name="Im W.-T."/>
        </authorList>
    </citation>
    <scope>NUCLEOTIDE SEQUENCE [LARGE SCALE GENOMIC DNA]</scope>
    <source>
        <strain evidence="2 3">WJ7-1</strain>
    </source>
</reference>
<sequence>MVPVTEEEIRHVVRSAVAPHPLPVGNLFVEEFVVSERGRIDLALIGDRLSGFELKSDLDTLHRLPRQMATYGEVFDFCTLVVTQRHLPKARELLLPGWGLAVVKYGTEGLSYRQLRRPRPMKTVRKQALAQLLWRDEALHALDALDAAAGVRSKPRDVLWQRLCDVTELDQLRAIVTNALTARQGWRDVQAPHARVERSQPAGGSSRFLARRLR</sequence>
<dbReference type="KEGG" id="huw:FPZ11_03805"/>
<protein>
    <submittedName>
        <fullName evidence="2">Sce7726 family protein</fullName>
    </submittedName>
</protein>
<keyword evidence="3" id="KW-1185">Reference proteome</keyword>
<accession>A0A5B8M353</accession>
<proteinExistence type="predicted"/>